<keyword evidence="3" id="KW-1185">Reference proteome</keyword>
<evidence type="ECO:0000313" key="2">
    <source>
        <dbReference type="EMBL" id="RZC60837.1"/>
    </source>
</evidence>
<dbReference type="Proteomes" id="UP000316621">
    <property type="component" value="Chromosome 5"/>
</dbReference>
<sequence length="118" mass="12916">MKSVGPEGELKNSMLTNVGMIPSNPPGSSPSSLQGTPHLHYQCELSEGIKDEKNNICFDSMVDFVIADSQQLGVETNESYRETLVLLKQGDIRTSSTCIIEISDDEVMEICDSEEDGM</sequence>
<evidence type="ECO:0000256" key="1">
    <source>
        <dbReference type="SAM" id="MobiDB-lite"/>
    </source>
</evidence>
<protein>
    <submittedName>
        <fullName evidence="2">Uncharacterized protein</fullName>
    </submittedName>
</protein>
<evidence type="ECO:0000313" key="3">
    <source>
        <dbReference type="Proteomes" id="UP000316621"/>
    </source>
</evidence>
<dbReference type="Gramene" id="RZC60837">
    <property type="protein sequence ID" value="RZC60837"/>
    <property type="gene ID" value="C5167_022609"/>
</dbReference>
<reference evidence="2 3" key="1">
    <citation type="journal article" date="2018" name="Science">
        <title>The opium poppy genome and morphinan production.</title>
        <authorList>
            <person name="Guo L."/>
            <person name="Winzer T."/>
            <person name="Yang X."/>
            <person name="Li Y."/>
            <person name="Ning Z."/>
            <person name="He Z."/>
            <person name="Teodor R."/>
            <person name="Lu Y."/>
            <person name="Bowser T.A."/>
            <person name="Graham I.A."/>
            <person name="Ye K."/>
        </authorList>
    </citation>
    <scope>NUCLEOTIDE SEQUENCE [LARGE SCALE GENOMIC DNA]</scope>
    <source>
        <strain evidence="3">cv. HN1</strain>
        <tissue evidence="2">Leaves</tissue>
    </source>
</reference>
<proteinExistence type="predicted"/>
<gene>
    <name evidence="2" type="ORF">C5167_022609</name>
</gene>
<dbReference type="AlphaFoldDB" id="A0A4Y7JJA7"/>
<organism evidence="2 3">
    <name type="scientific">Papaver somniferum</name>
    <name type="common">Opium poppy</name>
    <dbReference type="NCBI Taxonomy" id="3469"/>
    <lineage>
        <taxon>Eukaryota</taxon>
        <taxon>Viridiplantae</taxon>
        <taxon>Streptophyta</taxon>
        <taxon>Embryophyta</taxon>
        <taxon>Tracheophyta</taxon>
        <taxon>Spermatophyta</taxon>
        <taxon>Magnoliopsida</taxon>
        <taxon>Ranunculales</taxon>
        <taxon>Papaveraceae</taxon>
        <taxon>Papaveroideae</taxon>
        <taxon>Papaver</taxon>
    </lineage>
</organism>
<feature type="region of interest" description="Disordered" evidence="1">
    <location>
        <begin position="1"/>
        <end position="36"/>
    </location>
</feature>
<name>A0A4Y7JJA7_PAPSO</name>
<accession>A0A4Y7JJA7</accession>
<dbReference type="EMBL" id="CM010719">
    <property type="protein sequence ID" value="RZC60837.1"/>
    <property type="molecule type" value="Genomic_DNA"/>
</dbReference>